<name>A0AAV5IYR7_9ROSI</name>
<reference evidence="3 4" key="1">
    <citation type="journal article" date="2021" name="Commun. Biol.">
        <title>The genome of Shorea leprosula (Dipterocarpaceae) highlights the ecological relevance of drought in aseasonal tropical rainforests.</title>
        <authorList>
            <person name="Ng K.K.S."/>
            <person name="Kobayashi M.J."/>
            <person name="Fawcett J.A."/>
            <person name="Hatakeyama M."/>
            <person name="Paape T."/>
            <person name="Ng C.H."/>
            <person name="Ang C.C."/>
            <person name="Tnah L.H."/>
            <person name="Lee C.T."/>
            <person name="Nishiyama T."/>
            <person name="Sese J."/>
            <person name="O'Brien M.J."/>
            <person name="Copetti D."/>
            <person name="Mohd Noor M.I."/>
            <person name="Ong R.C."/>
            <person name="Putra M."/>
            <person name="Sireger I.Z."/>
            <person name="Indrioko S."/>
            <person name="Kosugi Y."/>
            <person name="Izuno A."/>
            <person name="Isagi Y."/>
            <person name="Lee S.L."/>
            <person name="Shimizu K.K."/>
        </authorList>
    </citation>
    <scope>NUCLEOTIDE SEQUENCE [LARGE SCALE GENOMIC DNA]</scope>
    <source>
        <strain evidence="3">214</strain>
    </source>
</reference>
<keyword evidence="4" id="KW-1185">Reference proteome</keyword>
<feature type="coiled-coil region" evidence="1">
    <location>
        <begin position="60"/>
        <end position="87"/>
    </location>
</feature>
<feature type="region of interest" description="Disordered" evidence="2">
    <location>
        <begin position="1"/>
        <end position="34"/>
    </location>
</feature>
<comment type="caution">
    <text evidence="3">The sequence shown here is derived from an EMBL/GenBank/DDBJ whole genome shotgun (WGS) entry which is preliminary data.</text>
</comment>
<gene>
    <name evidence="3" type="ORF">SLEP1_g16027</name>
</gene>
<evidence type="ECO:0000256" key="1">
    <source>
        <dbReference type="SAM" id="Coils"/>
    </source>
</evidence>
<evidence type="ECO:0000313" key="4">
    <source>
        <dbReference type="Proteomes" id="UP001054252"/>
    </source>
</evidence>
<evidence type="ECO:0000313" key="3">
    <source>
        <dbReference type="EMBL" id="GKV03781.1"/>
    </source>
</evidence>
<keyword evidence="1" id="KW-0175">Coiled coil</keyword>
<sequence>MEENEINQKRNHKRGSSASNGGKKATKEKPQNSALRCCTNSAVAMKTCKARGRKNIETFRPKLKTLVENMEAKAAEMRREREEMLEISAAAGEIKLKLDLLKISINQNTVEMIRITEDVNKLAEILLLQLN</sequence>
<dbReference type="AlphaFoldDB" id="A0AAV5IYR7"/>
<evidence type="ECO:0000256" key="2">
    <source>
        <dbReference type="SAM" id="MobiDB-lite"/>
    </source>
</evidence>
<accession>A0AAV5IYR7</accession>
<protein>
    <submittedName>
        <fullName evidence="3">Uncharacterized protein</fullName>
    </submittedName>
</protein>
<proteinExistence type="predicted"/>
<organism evidence="3 4">
    <name type="scientific">Rubroshorea leprosula</name>
    <dbReference type="NCBI Taxonomy" id="152421"/>
    <lineage>
        <taxon>Eukaryota</taxon>
        <taxon>Viridiplantae</taxon>
        <taxon>Streptophyta</taxon>
        <taxon>Embryophyta</taxon>
        <taxon>Tracheophyta</taxon>
        <taxon>Spermatophyta</taxon>
        <taxon>Magnoliopsida</taxon>
        <taxon>eudicotyledons</taxon>
        <taxon>Gunneridae</taxon>
        <taxon>Pentapetalae</taxon>
        <taxon>rosids</taxon>
        <taxon>malvids</taxon>
        <taxon>Malvales</taxon>
        <taxon>Dipterocarpaceae</taxon>
        <taxon>Rubroshorea</taxon>
    </lineage>
</organism>
<dbReference type="EMBL" id="BPVZ01000020">
    <property type="protein sequence ID" value="GKV03781.1"/>
    <property type="molecule type" value="Genomic_DNA"/>
</dbReference>
<dbReference type="Proteomes" id="UP001054252">
    <property type="component" value="Unassembled WGS sequence"/>
</dbReference>